<protein>
    <submittedName>
        <fullName evidence="15">Vomeronasal type-2 receptor 26-like</fullName>
    </submittedName>
</protein>
<feature type="transmembrane region" description="Helical" evidence="12">
    <location>
        <begin position="730"/>
        <end position="749"/>
    </location>
</feature>
<feature type="transmembrane region" description="Helical" evidence="12">
    <location>
        <begin position="882"/>
        <end position="902"/>
    </location>
</feature>
<dbReference type="CDD" id="cd15283">
    <property type="entry name" value="7tmC_V2R_pheromone"/>
    <property type="match status" value="1"/>
</dbReference>
<evidence type="ECO:0000256" key="6">
    <source>
        <dbReference type="ARBA" id="ARBA00023040"/>
    </source>
</evidence>
<evidence type="ECO:0000256" key="7">
    <source>
        <dbReference type="ARBA" id="ARBA00023136"/>
    </source>
</evidence>
<dbReference type="RefSeq" id="XP_060541307.1">
    <property type="nucleotide sequence ID" value="XM_060685324.1"/>
</dbReference>
<dbReference type="Pfam" id="PF07562">
    <property type="entry name" value="NCD3G"/>
    <property type="match status" value="1"/>
</dbReference>
<keyword evidence="14" id="KW-1185">Reference proteome</keyword>
<keyword evidence="4" id="KW-0732">Signal</keyword>
<evidence type="ECO:0000313" key="14">
    <source>
        <dbReference type="Proteomes" id="UP001652622"/>
    </source>
</evidence>
<keyword evidence="8" id="KW-0675">Receptor</keyword>
<evidence type="ECO:0000256" key="1">
    <source>
        <dbReference type="ARBA" id="ARBA00004651"/>
    </source>
</evidence>
<dbReference type="PRINTS" id="PR00248">
    <property type="entry name" value="GPCRMGR"/>
</dbReference>
<dbReference type="PRINTS" id="PR01535">
    <property type="entry name" value="VOMERONASL2R"/>
</dbReference>
<dbReference type="InterPro" id="IPR004073">
    <property type="entry name" value="GPCR_3_vmron_rcpt_2"/>
</dbReference>
<dbReference type="Proteomes" id="UP001652622">
    <property type="component" value="Unplaced"/>
</dbReference>
<evidence type="ECO:0000256" key="12">
    <source>
        <dbReference type="SAM" id="Phobius"/>
    </source>
</evidence>
<dbReference type="Pfam" id="PF00003">
    <property type="entry name" value="7tm_3"/>
    <property type="match status" value="1"/>
</dbReference>
<evidence type="ECO:0000256" key="5">
    <source>
        <dbReference type="ARBA" id="ARBA00022989"/>
    </source>
</evidence>
<keyword evidence="5 12" id="KW-1133">Transmembrane helix</keyword>
<evidence type="ECO:0000256" key="2">
    <source>
        <dbReference type="ARBA" id="ARBA00022475"/>
    </source>
</evidence>
<evidence type="ECO:0000256" key="3">
    <source>
        <dbReference type="ARBA" id="ARBA00022692"/>
    </source>
</evidence>
<keyword evidence="7 12" id="KW-0472">Membrane</keyword>
<organism evidence="14 15">
    <name type="scientific">Pantherophis guttatus</name>
    <name type="common">Corn snake</name>
    <name type="synonym">Elaphe guttata</name>
    <dbReference type="NCBI Taxonomy" id="94885"/>
    <lineage>
        <taxon>Eukaryota</taxon>
        <taxon>Metazoa</taxon>
        <taxon>Chordata</taxon>
        <taxon>Craniata</taxon>
        <taxon>Vertebrata</taxon>
        <taxon>Euteleostomi</taxon>
        <taxon>Lepidosauria</taxon>
        <taxon>Squamata</taxon>
        <taxon>Bifurcata</taxon>
        <taxon>Unidentata</taxon>
        <taxon>Episquamata</taxon>
        <taxon>Toxicofera</taxon>
        <taxon>Serpentes</taxon>
        <taxon>Colubroidea</taxon>
        <taxon>Colubridae</taxon>
        <taxon>Colubrinae</taxon>
        <taxon>Pantherophis</taxon>
    </lineage>
</organism>
<dbReference type="InterPro" id="IPR001828">
    <property type="entry name" value="ANF_lig-bd_rcpt"/>
</dbReference>
<evidence type="ECO:0000256" key="9">
    <source>
        <dbReference type="ARBA" id="ARBA00023180"/>
    </source>
</evidence>
<dbReference type="PANTHER" id="PTHR24061">
    <property type="entry name" value="CALCIUM-SENSING RECEPTOR-RELATED"/>
    <property type="match status" value="1"/>
</dbReference>
<dbReference type="GeneID" id="132710013"/>
<feature type="transmembrane region" description="Helical" evidence="12">
    <location>
        <begin position="688"/>
        <end position="710"/>
    </location>
</feature>
<evidence type="ECO:0000256" key="8">
    <source>
        <dbReference type="ARBA" id="ARBA00023170"/>
    </source>
</evidence>
<feature type="domain" description="G-protein coupled receptors family 3 profile" evidence="13">
    <location>
        <begin position="688"/>
        <end position="952"/>
    </location>
</feature>
<dbReference type="Gene3D" id="2.10.50.30">
    <property type="entry name" value="GPCR, family 3, nine cysteines domain"/>
    <property type="match status" value="1"/>
</dbReference>
<comment type="subcellular location">
    <subcellularLocation>
        <location evidence="1">Cell membrane</location>
        <topology evidence="1">Multi-pass membrane protein</topology>
    </subcellularLocation>
</comment>
<feature type="transmembrane region" description="Helical" evidence="12">
    <location>
        <begin position="914"/>
        <end position="937"/>
    </location>
</feature>
<evidence type="ECO:0000313" key="15">
    <source>
        <dbReference type="RefSeq" id="XP_060541307.1"/>
    </source>
</evidence>
<dbReference type="InterPro" id="IPR000068">
    <property type="entry name" value="GPCR_3_Ca_sens_rcpt-rel"/>
</dbReference>
<dbReference type="InterPro" id="IPR038550">
    <property type="entry name" value="GPCR_3_9-Cys_sf"/>
</dbReference>
<sequence length="953" mass="108525">MLPMLLREPRAESGGLLEGNRERSQKLRHGGLSGENRERRTENGSTAGVEKGEKRERSSTENGDMVAYQHGGGLNLDDCFQCPEDQYPNNDQDLCLSKHSVGQVEKCRSTEPASISHKYDQAGDFIVGGVISQTFVMSERMSFRYHPSKDDLVEHILLSQSYQHIMAVVFAVKDINKNPQILTNITLGFNIYNNYFLPRYTCIAAMELLSTPNRFIPNYKCHNQKNLIAVIGGPSSIEFLDMATIMTAYKFVQVAYSSVPETSSITQSHFFYWMLPKASHQYHGLLQLFLHFGWTWIGMLYINIGNIAENLLRNVIPMFSRGGICFEFIEKMSSEFLSENEKTLRTSYNILSIVSKSTAKIVMFLGGFQSMLSLRILLRFSEHNDTPCNPKVWFMTAEVDFSSLPFQRYWDLNFIHGSITLAVHSKQVSAFQKFVQMRSPVLDEEDGLLIQFWQQIFNCLLHISITDEEDDNICTGEEKLEILPVSLFETSMTAHSYSIYNAVYAIAHALHAMYSFQGRQRRIMRENFLSQQSWRLHHFLQSISFNNSVGEKISFDQNGELLAGLDIINWITFSNQTFLRKTVGKIDPSATTDKCLIIDEHNVVWPSWFNQERPVSLCNEKCKPGYRKTKIEGRSFCCYNCTRCPEGKITNQIDRDDCFQCPEDQYPNNKQDLCVPKDISYLSYEEPLGISLVTLALVLSFITILVLGIFRKYHNTPIIKANNRSLSYTLLLSLLLSFLCSLLFIGQPMKMTCLLRQTSFGIIFTVAVSCMLAKTVTVVFAFMATKPGSRMRTWVGKSLALSIVLSCSFIQFLLCTVWLATSPPFPDMDKHSFISEIVVECNEGSDIMFYSVLSFMGFLAIVSFIAAFLARKLPDTFQETKSITFSMLVFCSVWLSFVPAYVSTKGKYMVAVEIFSLLASSTGLLACVFFPKCYIIVMRPHLNKREHLIKRTV</sequence>
<feature type="compositionally biased region" description="Basic and acidic residues" evidence="11">
    <location>
        <begin position="50"/>
        <end position="59"/>
    </location>
</feature>
<dbReference type="Pfam" id="PF01094">
    <property type="entry name" value="ANF_receptor"/>
    <property type="match status" value="1"/>
</dbReference>
<keyword evidence="2" id="KW-1003">Cell membrane</keyword>
<dbReference type="InterPro" id="IPR028082">
    <property type="entry name" value="Peripla_BP_I"/>
</dbReference>
<feature type="transmembrane region" description="Helical" evidence="12">
    <location>
        <begin position="794"/>
        <end position="820"/>
    </location>
</feature>
<keyword evidence="9" id="KW-0325">Glycoprotein</keyword>
<feature type="transmembrane region" description="Helical" evidence="12">
    <location>
        <begin position="761"/>
        <end position="782"/>
    </location>
</feature>
<feature type="transmembrane region" description="Helical" evidence="12">
    <location>
        <begin position="847"/>
        <end position="870"/>
    </location>
</feature>
<keyword evidence="6" id="KW-0297">G-protein coupled receptor</keyword>
<evidence type="ECO:0000256" key="11">
    <source>
        <dbReference type="SAM" id="MobiDB-lite"/>
    </source>
</evidence>
<dbReference type="InterPro" id="IPR000337">
    <property type="entry name" value="GPCR_3"/>
</dbReference>
<proteinExistence type="predicted"/>
<name>A0ABM3YYV8_PANGU</name>
<dbReference type="PANTHER" id="PTHR24061:SF599">
    <property type="entry name" value="G-PROTEIN COUPLED RECEPTORS FAMILY 3 PROFILE DOMAIN-CONTAINING PROTEIN"/>
    <property type="match status" value="1"/>
</dbReference>
<evidence type="ECO:0000256" key="4">
    <source>
        <dbReference type="ARBA" id="ARBA00022729"/>
    </source>
</evidence>
<dbReference type="Gene3D" id="3.40.50.2300">
    <property type="match status" value="2"/>
</dbReference>
<gene>
    <name evidence="15" type="primary">LOC132710013</name>
</gene>
<reference evidence="15" key="1">
    <citation type="submission" date="2025-08" db="UniProtKB">
        <authorList>
            <consortium name="RefSeq"/>
        </authorList>
    </citation>
    <scope>IDENTIFICATION</scope>
    <source>
        <tissue evidence="15">Blood</tissue>
    </source>
</reference>
<keyword evidence="3 12" id="KW-0812">Transmembrane</keyword>
<keyword evidence="10" id="KW-0807">Transducer</keyword>
<dbReference type="PROSITE" id="PS50259">
    <property type="entry name" value="G_PROTEIN_RECEP_F3_4"/>
    <property type="match status" value="1"/>
</dbReference>
<dbReference type="InterPro" id="IPR017978">
    <property type="entry name" value="GPCR_3_C"/>
</dbReference>
<accession>A0ABM3YYV8</accession>
<dbReference type="InterPro" id="IPR011500">
    <property type="entry name" value="GPCR_3_9-Cys_dom"/>
</dbReference>
<feature type="region of interest" description="Disordered" evidence="11">
    <location>
        <begin position="1"/>
        <end position="65"/>
    </location>
</feature>
<evidence type="ECO:0000259" key="13">
    <source>
        <dbReference type="PROSITE" id="PS50259"/>
    </source>
</evidence>
<evidence type="ECO:0000256" key="10">
    <source>
        <dbReference type="ARBA" id="ARBA00023224"/>
    </source>
</evidence>
<dbReference type="SUPFAM" id="SSF53822">
    <property type="entry name" value="Periplasmic binding protein-like I"/>
    <property type="match status" value="1"/>
</dbReference>